<evidence type="ECO:0000313" key="4">
    <source>
        <dbReference type="Proteomes" id="UP000809910"/>
    </source>
</evidence>
<evidence type="ECO:0000313" key="3">
    <source>
        <dbReference type="EMBL" id="MBL7526918.1"/>
    </source>
</evidence>
<reference evidence="3 4" key="1">
    <citation type="submission" date="2020-12" db="EMBL/GenBank/DDBJ databases">
        <title>WGS of Legionella: environmental sample.</title>
        <authorList>
            <person name="Cristino S."/>
            <person name="Girolamini L."/>
            <person name="Salaris S."/>
            <person name="Pascale M.R."/>
            <person name="Mazzotta M."/>
            <person name="Orsini M."/>
            <person name="Grottola A."/>
        </authorList>
    </citation>
    <scope>NUCLEOTIDE SEQUENCE [LARGE SCALE GENOMIC DNA]</scope>
    <source>
        <strain evidence="3 4">30cs62</strain>
    </source>
</reference>
<dbReference type="PANTHER" id="PTHR13774">
    <property type="entry name" value="PHENAZINE BIOSYNTHESIS PROTEIN"/>
    <property type="match status" value="1"/>
</dbReference>
<dbReference type="SUPFAM" id="SSF54506">
    <property type="entry name" value="Diaminopimelate epimerase-like"/>
    <property type="match status" value="1"/>
</dbReference>
<accession>A0ABS1WC40</accession>
<keyword evidence="2" id="KW-0413">Isomerase</keyword>
<dbReference type="NCBIfam" id="TIGR00654">
    <property type="entry name" value="PhzF_family"/>
    <property type="match status" value="1"/>
</dbReference>
<dbReference type="Proteomes" id="UP000809910">
    <property type="component" value="Unassembled WGS sequence"/>
</dbReference>
<keyword evidence="4" id="KW-1185">Reference proteome</keyword>
<dbReference type="Gene3D" id="3.10.310.10">
    <property type="entry name" value="Diaminopimelate Epimerase, Chain A, domain 1"/>
    <property type="match status" value="2"/>
</dbReference>
<evidence type="ECO:0000256" key="1">
    <source>
        <dbReference type="ARBA" id="ARBA00008270"/>
    </source>
</evidence>
<sequence>MKQLTLYQIDAFATSVFTGNPAGVCPLDAWRTDKQMQAIAEENNLSETAFIVPENDHYRIRWFTPNTEVDLCGHATLASAFVLFNQLKHPGSTILFQSNSGELRVSKKNNQLQMDFPALPYQKLTPTDEVLNALSIKPKEIYQSTFDLLCIFDNESDVRTIQLDLIAISQLKFRGIILSAPSSNSDVYSRCFYPACNVPEDPVTGSAHCVIAPYWCNRLNKNHIHAIQGLKRQGALECEIKDDRVLLTGTCHMYMQGTIFIPNE</sequence>
<dbReference type="InterPro" id="IPR003719">
    <property type="entry name" value="Phenazine_PhzF-like"/>
</dbReference>
<gene>
    <name evidence="3" type="ORF">I5282_10080</name>
</gene>
<dbReference type="EMBL" id="JADWVN010000018">
    <property type="protein sequence ID" value="MBL7526918.1"/>
    <property type="molecule type" value="Genomic_DNA"/>
</dbReference>
<organism evidence="3 4">
    <name type="scientific">Legionella bononiensis</name>
    <dbReference type="NCBI Taxonomy" id="2793102"/>
    <lineage>
        <taxon>Bacteria</taxon>
        <taxon>Pseudomonadati</taxon>
        <taxon>Pseudomonadota</taxon>
        <taxon>Gammaproteobacteria</taxon>
        <taxon>Legionellales</taxon>
        <taxon>Legionellaceae</taxon>
        <taxon>Legionella</taxon>
    </lineage>
</organism>
<dbReference type="PANTHER" id="PTHR13774:SF17">
    <property type="entry name" value="PHENAZINE BIOSYNTHESIS-LIKE DOMAIN-CONTAINING PROTEIN"/>
    <property type="match status" value="1"/>
</dbReference>
<protein>
    <submittedName>
        <fullName evidence="3">PhzF family phenazine biosynthesis protein</fullName>
    </submittedName>
</protein>
<proteinExistence type="inferred from homology"/>
<comment type="similarity">
    <text evidence="1">Belongs to the PhzF family.</text>
</comment>
<dbReference type="PIRSF" id="PIRSF016184">
    <property type="entry name" value="PhzC_PhzF"/>
    <property type="match status" value="1"/>
</dbReference>
<comment type="caution">
    <text evidence="3">The sequence shown here is derived from an EMBL/GenBank/DDBJ whole genome shotgun (WGS) entry which is preliminary data.</text>
</comment>
<evidence type="ECO:0000256" key="2">
    <source>
        <dbReference type="ARBA" id="ARBA00023235"/>
    </source>
</evidence>
<name>A0ABS1WC40_9GAMM</name>
<dbReference type="Pfam" id="PF02567">
    <property type="entry name" value="PhzC-PhzF"/>
    <property type="match status" value="1"/>
</dbReference>
<dbReference type="RefSeq" id="WP_203108362.1">
    <property type="nucleotide sequence ID" value="NZ_JADOBG010000006.1"/>
</dbReference>